<dbReference type="InterPro" id="IPR029068">
    <property type="entry name" value="Glyas_Bleomycin-R_OHBP_Dase"/>
</dbReference>
<dbReference type="InterPro" id="IPR025870">
    <property type="entry name" value="Glyoxalase-like_dom"/>
</dbReference>
<evidence type="ECO:0000259" key="2">
    <source>
        <dbReference type="PROSITE" id="PS51819"/>
    </source>
</evidence>
<dbReference type="PROSITE" id="PS51819">
    <property type="entry name" value="VOC"/>
    <property type="match status" value="2"/>
</dbReference>
<dbReference type="RefSeq" id="WP_035538530.1">
    <property type="nucleotide sequence ID" value="NZ_ARYL01000015.1"/>
</dbReference>
<dbReference type="GO" id="GO:0046872">
    <property type="term" value="F:metal ion binding"/>
    <property type="evidence" value="ECO:0007669"/>
    <property type="project" value="UniProtKB-KW"/>
</dbReference>
<evidence type="ECO:0000313" key="4">
    <source>
        <dbReference type="Proteomes" id="UP000024942"/>
    </source>
</evidence>
<name>A0A059G794_9PROT</name>
<feature type="domain" description="VOC" evidence="2">
    <location>
        <begin position="4"/>
        <end position="140"/>
    </location>
</feature>
<dbReference type="PANTHER" id="PTHR43048:SF3">
    <property type="entry name" value="METHYLMALONYL-COA EPIMERASE, MITOCHONDRIAL"/>
    <property type="match status" value="1"/>
</dbReference>
<gene>
    <name evidence="3" type="ORF">HOC_11278</name>
</gene>
<dbReference type="GO" id="GO:0004493">
    <property type="term" value="F:methylmalonyl-CoA epimerase activity"/>
    <property type="evidence" value="ECO:0007669"/>
    <property type="project" value="TreeGrafter"/>
</dbReference>
<dbReference type="EMBL" id="ARYL01000015">
    <property type="protein sequence ID" value="KDA02338.1"/>
    <property type="molecule type" value="Genomic_DNA"/>
</dbReference>
<dbReference type="eggNOG" id="COG0346">
    <property type="taxonomic scope" value="Bacteria"/>
</dbReference>
<reference evidence="3 4" key="1">
    <citation type="journal article" date="2014" name="Antonie Van Leeuwenhoek">
        <title>Hyphomonas beringensis sp. nov. and Hyphomonas chukchiensis sp. nov., isolated from surface seawater of the Bering Sea and Chukchi Sea.</title>
        <authorList>
            <person name="Li C."/>
            <person name="Lai Q."/>
            <person name="Li G."/>
            <person name="Dong C."/>
            <person name="Wang J."/>
            <person name="Liao Y."/>
            <person name="Shao Z."/>
        </authorList>
    </citation>
    <scope>NUCLEOTIDE SEQUENCE [LARGE SCALE GENOMIC DNA]</scope>
    <source>
        <strain evidence="3 4">SCH89</strain>
    </source>
</reference>
<dbReference type="PATRIC" id="fig|1280953.3.peg.2275"/>
<dbReference type="Gene3D" id="3.10.180.10">
    <property type="entry name" value="2,3-Dihydroxybiphenyl 1,2-Dioxygenase, domain 1"/>
    <property type="match status" value="2"/>
</dbReference>
<dbReference type="Proteomes" id="UP000024942">
    <property type="component" value="Unassembled WGS sequence"/>
</dbReference>
<feature type="domain" description="VOC" evidence="2">
    <location>
        <begin position="158"/>
        <end position="282"/>
    </location>
</feature>
<dbReference type="Pfam" id="PF13468">
    <property type="entry name" value="Glyoxalase_3"/>
    <property type="match status" value="1"/>
</dbReference>
<protein>
    <submittedName>
        <fullName evidence="3">Glyoxalase family protein</fullName>
    </submittedName>
</protein>
<dbReference type="GO" id="GO:0046491">
    <property type="term" value="P:L-methylmalonyl-CoA metabolic process"/>
    <property type="evidence" value="ECO:0007669"/>
    <property type="project" value="TreeGrafter"/>
</dbReference>
<accession>A0A059G794</accession>
<evidence type="ECO:0000313" key="3">
    <source>
        <dbReference type="EMBL" id="KDA02338.1"/>
    </source>
</evidence>
<comment type="caution">
    <text evidence="3">The sequence shown here is derived from an EMBL/GenBank/DDBJ whole genome shotgun (WGS) entry which is preliminary data.</text>
</comment>
<dbReference type="AlphaFoldDB" id="A0A059G794"/>
<proteinExistence type="predicted"/>
<evidence type="ECO:0000256" key="1">
    <source>
        <dbReference type="ARBA" id="ARBA00022723"/>
    </source>
</evidence>
<dbReference type="OrthoDB" id="4373689at2"/>
<dbReference type="CDD" id="cd06587">
    <property type="entry name" value="VOC"/>
    <property type="match status" value="1"/>
</dbReference>
<dbReference type="SUPFAM" id="SSF54593">
    <property type="entry name" value="Glyoxalase/Bleomycin resistance protein/Dihydroxybiphenyl dioxygenase"/>
    <property type="match status" value="1"/>
</dbReference>
<dbReference type="Pfam" id="PF13669">
    <property type="entry name" value="Glyoxalase_4"/>
    <property type="match status" value="1"/>
</dbReference>
<dbReference type="InterPro" id="IPR051785">
    <property type="entry name" value="MMCE/EMCE_epimerase"/>
</dbReference>
<dbReference type="PANTHER" id="PTHR43048">
    <property type="entry name" value="METHYLMALONYL-COA EPIMERASE"/>
    <property type="match status" value="1"/>
</dbReference>
<dbReference type="STRING" id="1280953.HOC_11278"/>
<sequence>MITGLDHIVLVCPEIASGTAVYTALLGRAPDWEAVSADGAATAIFRVNNTALELMAPHGDGPLAQRLGEIISDDGPGLKSLAFRTGDIEHAHHRLTRRGLKPHEIMPGDSTSDIAGKTRNLRRFRCSDDETGGIRTFLIEHQTGELEPMDAPDDAVSGLDHIVINTPNPDRAAALYGARLGLDLALDRTAPEWKTRFLFFRTGGLTFEVINRLGETPDPAGPDSIWGLTWEVADLAAAHERLLDAGFDVSEQRKGRKPGSTVFTIRNGTLNVPTLFIAHDPH</sequence>
<keyword evidence="4" id="KW-1185">Reference proteome</keyword>
<dbReference type="InterPro" id="IPR037523">
    <property type="entry name" value="VOC_core"/>
</dbReference>
<organism evidence="3 4">
    <name type="scientific">Hyphomonas oceanitis SCH89</name>
    <dbReference type="NCBI Taxonomy" id="1280953"/>
    <lineage>
        <taxon>Bacteria</taxon>
        <taxon>Pseudomonadati</taxon>
        <taxon>Pseudomonadota</taxon>
        <taxon>Alphaproteobacteria</taxon>
        <taxon>Hyphomonadales</taxon>
        <taxon>Hyphomonadaceae</taxon>
        <taxon>Hyphomonas</taxon>
    </lineage>
</organism>
<keyword evidence="1" id="KW-0479">Metal-binding</keyword>